<dbReference type="GO" id="GO:0005506">
    <property type="term" value="F:iron ion binding"/>
    <property type="evidence" value="ECO:0007669"/>
    <property type="project" value="InterPro"/>
</dbReference>
<protein>
    <submittedName>
        <fullName evidence="1">Uncharacterized protein</fullName>
    </submittedName>
</protein>
<reference evidence="1 2" key="1">
    <citation type="submission" date="2024-01" db="EMBL/GenBank/DDBJ databases">
        <title>A telomere-to-telomere, gap-free genome of sweet tea (Lithocarpus litseifolius).</title>
        <authorList>
            <person name="Zhou J."/>
        </authorList>
    </citation>
    <scope>NUCLEOTIDE SEQUENCE [LARGE SCALE GENOMIC DNA]</scope>
    <source>
        <strain evidence="1">Zhou-2022a</strain>
        <tissue evidence="1">Leaf</tissue>
    </source>
</reference>
<proteinExistence type="predicted"/>
<sequence>MMTKQACSKPIELCDNILPRVLPFDHHTVKHYGKNSFTWLGPRPCVNIMSPEHIKDVFTKIGMKLMCKCTWVFSSIKQLNFLP</sequence>
<comment type="caution">
    <text evidence="1">The sequence shown here is derived from an EMBL/GenBank/DDBJ whole genome shotgun (WGS) entry which is preliminary data.</text>
</comment>
<dbReference type="Proteomes" id="UP001459277">
    <property type="component" value="Unassembled WGS sequence"/>
</dbReference>
<dbReference type="InterPro" id="IPR036396">
    <property type="entry name" value="Cyt_P450_sf"/>
</dbReference>
<accession>A0AAW2E1J8</accession>
<dbReference type="EMBL" id="JAZDWU010000001">
    <property type="protein sequence ID" value="KAL0016890.1"/>
    <property type="molecule type" value="Genomic_DNA"/>
</dbReference>
<dbReference type="GO" id="GO:0016705">
    <property type="term" value="F:oxidoreductase activity, acting on paired donors, with incorporation or reduction of molecular oxygen"/>
    <property type="evidence" value="ECO:0007669"/>
    <property type="project" value="InterPro"/>
</dbReference>
<evidence type="ECO:0000313" key="1">
    <source>
        <dbReference type="EMBL" id="KAL0016890.1"/>
    </source>
</evidence>
<dbReference type="GO" id="GO:0004497">
    <property type="term" value="F:monooxygenase activity"/>
    <property type="evidence" value="ECO:0007669"/>
    <property type="project" value="InterPro"/>
</dbReference>
<evidence type="ECO:0000313" key="2">
    <source>
        <dbReference type="Proteomes" id="UP001459277"/>
    </source>
</evidence>
<gene>
    <name evidence="1" type="ORF">SO802_003959</name>
</gene>
<dbReference type="SUPFAM" id="SSF48264">
    <property type="entry name" value="Cytochrome P450"/>
    <property type="match status" value="1"/>
</dbReference>
<dbReference type="GO" id="GO:0020037">
    <property type="term" value="F:heme binding"/>
    <property type="evidence" value="ECO:0007669"/>
    <property type="project" value="InterPro"/>
</dbReference>
<keyword evidence="2" id="KW-1185">Reference proteome</keyword>
<dbReference type="AlphaFoldDB" id="A0AAW2E1J8"/>
<name>A0AAW2E1J8_9ROSI</name>
<organism evidence="1 2">
    <name type="scientific">Lithocarpus litseifolius</name>
    <dbReference type="NCBI Taxonomy" id="425828"/>
    <lineage>
        <taxon>Eukaryota</taxon>
        <taxon>Viridiplantae</taxon>
        <taxon>Streptophyta</taxon>
        <taxon>Embryophyta</taxon>
        <taxon>Tracheophyta</taxon>
        <taxon>Spermatophyta</taxon>
        <taxon>Magnoliopsida</taxon>
        <taxon>eudicotyledons</taxon>
        <taxon>Gunneridae</taxon>
        <taxon>Pentapetalae</taxon>
        <taxon>rosids</taxon>
        <taxon>fabids</taxon>
        <taxon>Fagales</taxon>
        <taxon>Fagaceae</taxon>
        <taxon>Lithocarpus</taxon>
    </lineage>
</organism>